<feature type="compositionally biased region" description="Low complexity" evidence="1">
    <location>
        <begin position="18"/>
        <end position="43"/>
    </location>
</feature>
<dbReference type="HOGENOM" id="CLU_1579523_0_0_1"/>
<gene>
    <name evidence="2" type="ORF">sr16486</name>
</gene>
<feature type="region of interest" description="Disordered" evidence="1">
    <location>
        <begin position="1"/>
        <end position="43"/>
    </location>
</feature>
<proteinExistence type="predicted"/>
<evidence type="ECO:0000313" key="2">
    <source>
        <dbReference type="EMBL" id="CBQ70907.1"/>
    </source>
</evidence>
<dbReference type="Proteomes" id="UP000008867">
    <property type="component" value="Chromosome 20"/>
</dbReference>
<reference evidence="2 3" key="1">
    <citation type="journal article" date="2010" name="Science">
        <title>Pathogenicity determinants in smut fungi revealed by genome comparison.</title>
        <authorList>
            <person name="Schirawski J."/>
            <person name="Mannhaupt G."/>
            <person name="Muench K."/>
            <person name="Brefort T."/>
            <person name="Schipper K."/>
            <person name="Doehlemann G."/>
            <person name="Di Stasio M."/>
            <person name="Roessel N."/>
            <person name="Mendoza-Mendoza A."/>
            <person name="Pester D."/>
            <person name="Mueller O."/>
            <person name="Winterberg B."/>
            <person name="Meyer E."/>
            <person name="Ghareeb H."/>
            <person name="Wollenberg T."/>
            <person name="Muensterkoetter M."/>
            <person name="Wong P."/>
            <person name="Walter M."/>
            <person name="Stukenbrock E."/>
            <person name="Gueldener U."/>
            <person name="Kahmann R."/>
        </authorList>
    </citation>
    <scope>NUCLEOTIDE SEQUENCE [LARGE SCALE GENOMIC DNA]</scope>
    <source>
        <strain evidence="3">SRZ2</strain>
    </source>
</reference>
<name>E6ZUK0_SPORE</name>
<organism evidence="2 3">
    <name type="scientific">Sporisorium reilianum (strain SRZ2)</name>
    <name type="common">Maize head smut fungus</name>
    <dbReference type="NCBI Taxonomy" id="999809"/>
    <lineage>
        <taxon>Eukaryota</taxon>
        <taxon>Fungi</taxon>
        <taxon>Dikarya</taxon>
        <taxon>Basidiomycota</taxon>
        <taxon>Ustilaginomycotina</taxon>
        <taxon>Ustilaginomycetes</taxon>
        <taxon>Ustilaginales</taxon>
        <taxon>Ustilaginaceae</taxon>
        <taxon>Sporisorium</taxon>
    </lineage>
</organism>
<dbReference type="EMBL" id="FQ311442">
    <property type="protein sequence ID" value="CBQ70907.1"/>
    <property type="molecule type" value="Genomic_DNA"/>
</dbReference>
<evidence type="ECO:0000313" key="3">
    <source>
        <dbReference type="Proteomes" id="UP000008867"/>
    </source>
</evidence>
<accession>E6ZUK0</accession>
<evidence type="ECO:0000256" key="1">
    <source>
        <dbReference type="SAM" id="MobiDB-lite"/>
    </source>
</evidence>
<sequence>MSSSSIKQSEGEAGGAHHGTAASASASTATAAPPAGTTPNAQDLILAAAAPLATTQAGDPAAEPPLFECDEYSFTTVGSSASSQDSSYRACADPTHDEIFRLTRVHLGELDKLARKLMAGWEGYVSYSTKEIASDGAYGTKELHAKTKKLRELLDAVDAPRPSQKERSE</sequence>
<dbReference type="AlphaFoldDB" id="E6ZUK0"/>
<protein>
    <submittedName>
        <fullName evidence="2">Uncharacterized protein</fullName>
    </submittedName>
</protein>
<keyword evidence="3" id="KW-1185">Reference proteome</keyword>
<dbReference type="VEuPathDB" id="FungiDB:sr16486"/>